<feature type="transmembrane region" description="Helical" evidence="8">
    <location>
        <begin position="213"/>
        <end position="242"/>
    </location>
</feature>
<sequence length="378" mass="42004">MPKFIYEASDESGVIKTGEFEASAKADVVRHLEGRELIPINITELSDKGESKRSLSSSVFERITGLDRIMMVRNLAAAIKSGLSIIEALDIMIADAQKVVVRNVLISAKSNLENGQPLWKTFESYNNLFPSVFIGLVKAGEFSGNLSGTLDELSDHLMREYSLSGKIRAALMYPLLLLGAAVAVVIFILIFVLPRLSKVFATSGFELPLITRLLIGVSKTITSNFILDGAIIGFFIWFFFYFRKRPSGKRLINWILFRTPVVKELIKKIALVRFSRTLASLLKSGTSMLDTLNLSADSMNNESYKQALMESIERVKGGIPLSDSLKTYPKLFPRFLVGLMAVGERTGTLDRTLTTFSGFYDEEVDNTLKALVSFLEPL</sequence>
<feature type="domain" description="Type II secretion system protein GspF" evidence="9">
    <location>
        <begin position="274"/>
        <end position="378"/>
    </location>
</feature>
<comment type="similarity">
    <text evidence="2">Belongs to the GSP F family.</text>
</comment>
<protein>
    <recommendedName>
        <fullName evidence="9">Type II secretion system protein GspF domain-containing protein</fullName>
    </recommendedName>
</protein>
<dbReference type="Pfam" id="PF00482">
    <property type="entry name" value="T2SSF"/>
    <property type="match status" value="2"/>
</dbReference>
<keyword evidence="7 8" id="KW-0472">Membrane</keyword>
<evidence type="ECO:0000256" key="6">
    <source>
        <dbReference type="ARBA" id="ARBA00022989"/>
    </source>
</evidence>
<dbReference type="InterPro" id="IPR042094">
    <property type="entry name" value="T2SS_GspF_sf"/>
</dbReference>
<evidence type="ECO:0000259" key="9">
    <source>
        <dbReference type="Pfam" id="PF00482"/>
    </source>
</evidence>
<organism evidence="10 11">
    <name type="scientific">Candidatus Colwellbacteria bacterium RIFCSPHIGHO2_02_FULL_43_15</name>
    <dbReference type="NCBI Taxonomy" id="1797686"/>
    <lineage>
        <taxon>Bacteria</taxon>
        <taxon>Candidatus Colwelliibacteriota</taxon>
    </lineage>
</organism>
<evidence type="ECO:0000256" key="1">
    <source>
        <dbReference type="ARBA" id="ARBA00004429"/>
    </source>
</evidence>
<dbReference type="PANTHER" id="PTHR30012:SF0">
    <property type="entry name" value="TYPE II SECRETION SYSTEM PROTEIN F-RELATED"/>
    <property type="match status" value="1"/>
</dbReference>
<evidence type="ECO:0000313" key="11">
    <source>
        <dbReference type="Proteomes" id="UP000178651"/>
    </source>
</evidence>
<comment type="subcellular location">
    <subcellularLocation>
        <location evidence="1">Cell inner membrane</location>
        <topology evidence="1">Multi-pass membrane protein</topology>
    </subcellularLocation>
</comment>
<evidence type="ECO:0000256" key="3">
    <source>
        <dbReference type="ARBA" id="ARBA00022475"/>
    </source>
</evidence>
<dbReference type="Proteomes" id="UP000178651">
    <property type="component" value="Unassembled WGS sequence"/>
</dbReference>
<comment type="caution">
    <text evidence="10">The sequence shown here is derived from an EMBL/GenBank/DDBJ whole genome shotgun (WGS) entry which is preliminary data.</text>
</comment>
<dbReference type="InterPro" id="IPR003004">
    <property type="entry name" value="GspF/PilC"/>
</dbReference>
<evidence type="ECO:0000256" key="8">
    <source>
        <dbReference type="SAM" id="Phobius"/>
    </source>
</evidence>
<gene>
    <name evidence="10" type="ORF">A3D47_02615</name>
</gene>
<reference evidence="10 11" key="1">
    <citation type="journal article" date="2016" name="Nat. Commun.">
        <title>Thousands of microbial genomes shed light on interconnected biogeochemical processes in an aquifer system.</title>
        <authorList>
            <person name="Anantharaman K."/>
            <person name="Brown C.T."/>
            <person name="Hug L.A."/>
            <person name="Sharon I."/>
            <person name="Castelle C.J."/>
            <person name="Probst A.J."/>
            <person name="Thomas B.C."/>
            <person name="Singh A."/>
            <person name="Wilkins M.J."/>
            <person name="Karaoz U."/>
            <person name="Brodie E.L."/>
            <person name="Williams K.H."/>
            <person name="Hubbard S.S."/>
            <person name="Banfield J.F."/>
        </authorList>
    </citation>
    <scope>NUCLEOTIDE SEQUENCE [LARGE SCALE GENOMIC DNA]</scope>
</reference>
<name>A0A1G1YZ79_9BACT</name>
<keyword evidence="4" id="KW-0997">Cell inner membrane</keyword>
<keyword evidence="3" id="KW-1003">Cell membrane</keyword>
<dbReference type="EMBL" id="MHIU01000026">
    <property type="protein sequence ID" value="OGY57653.1"/>
    <property type="molecule type" value="Genomic_DNA"/>
</dbReference>
<evidence type="ECO:0000256" key="4">
    <source>
        <dbReference type="ARBA" id="ARBA00022519"/>
    </source>
</evidence>
<keyword evidence="5 8" id="KW-0812">Transmembrane</keyword>
<dbReference type="PANTHER" id="PTHR30012">
    <property type="entry name" value="GENERAL SECRETION PATHWAY PROTEIN"/>
    <property type="match status" value="1"/>
</dbReference>
<evidence type="ECO:0000256" key="2">
    <source>
        <dbReference type="ARBA" id="ARBA00005745"/>
    </source>
</evidence>
<evidence type="ECO:0000313" key="10">
    <source>
        <dbReference type="EMBL" id="OGY57653.1"/>
    </source>
</evidence>
<proteinExistence type="inferred from homology"/>
<feature type="transmembrane region" description="Helical" evidence="8">
    <location>
        <begin position="171"/>
        <end position="193"/>
    </location>
</feature>
<evidence type="ECO:0000256" key="5">
    <source>
        <dbReference type="ARBA" id="ARBA00022692"/>
    </source>
</evidence>
<accession>A0A1G1YZ79</accession>
<dbReference type="GO" id="GO:0005886">
    <property type="term" value="C:plasma membrane"/>
    <property type="evidence" value="ECO:0007669"/>
    <property type="project" value="UniProtKB-SubCell"/>
</dbReference>
<dbReference type="AlphaFoldDB" id="A0A1G1YZ79"/>
<dbReference type="FunFam" id="1.20.81.30:FF:000001">
    <property type="entry name" value="Type II secretion system protein F"/>
    <property type="match status" value="1"/>
</dbReference>
<evidence type="ECO:0000256" key="7">
    <source>
        <dbReference type="ARBA" id="ARBA00023136"/>
    </source>
</evidence>
<keyword evidence="6 8" id="KW-1133">Transmembrane helix</keyword>
<dbReference type="Gene3D" id="1.20.81.30">
    <property type="entry name" value="Type II secretion system (T2SS), domain F"/>
    <property type="match status" value="2"/>
</dbReference>
<dbReference type="InterPro" id="IPR018076">
    <property type="entry name" value="T2SS_GspF_dom"/>
</dbReference>
<dbReference type="PRINTS" id="PR00812">
    <property type="entry name" value="BCTERIALGSPF"/>
</dbReference>
<feature type="domain" description="Type II secretion system protein GspF" evidence="9">
    <location>
        <begin position="72"/>
        <end position="194"/>
    </location>
</feature>
<feature type="non-terminal residue" evidence="10">
    <location>
        <position position="378"/>
    </location>
</feature>